<evidence type="ECO:0000313" key="3">
    <source>
        <dbReference type="Proteomes" id="UP000192610"/>
    </source>
</evidence>
<feature type="chain" id="PRO_5010695101" description="YVTN family beta-propeller domain-containing protein" evidence="1">
    <location>
        <begin position="21"/>
        <end position="344"/>
    </location>
</feature>
<dbReference type="InterPro" id="IPR051200">
    <property type="entry name" value="Host-pathogen_enzymatic-act"/>
</dbReference>
<gene>
    <name evidence="2" type="ORF">A4H97_12420</name>
</gene>
<dbReference type="AlphaFoldDB" id="A0A1V9EA10"/>
<dbReference type="InterPro" id="IPR011048">
    <property type="entry name" value="Haem_d1_sf"/>
</dbReference>
<dbReference type="STRING" id="354355.SAMN05660816_03152"/>
<proteinExistence type="predicted"/>
<keyword evidence="3" id="KW-1185">Reference proteome</keyword>
<dbReference type="PANTHER" id="PTHR47197">
    <property type="entry name" value="PROTEIN NIRF"/>
    <property type="match status" value="1"/>
</dbReference>
<evidence type="ECO:0000313" key="2">
    <source>
        <dbReference type="EMBL" id="OQP42950.1"/>
    </source>
</evidence>
<dbReference type="SUPFAM" id="SSF51004">
    <property type="entry name" value="C-terminal (heme d1) domain of cytochrome cd1-nitrite reductase"/>
    <property type="match status" value="1"/>
</dbReference>
<keyword evidence="1" id="KW-0732">Signal</keyword>
<dbReference type="InterPro" id="IPR015943">
    <property type="entry name" value="WD40/YVTN_repeat-like_dom_sf"/>
</dbReference>
<protein>
    <recommendedName>
        <fullName evidence="4">YVTN family beta-propeller domain-containing protein</fullName>
    </recommendedName>
</protein>
<sequence length="344" mass="37187">MKRSIFILLLVICHSLCGFSQTHTSGIELLKKTVIGGEGGWDYVSVSSEDRRLYVSHNNQVEVLNADTHEKIGVIPNTKGVHGICAIQSLGKGFITNGKANNVTVFDIKTLQPLAQIATDEDPDALLYDPFTNRVFIFNNDAKSITVIDALSNKVIKTFNAGGNPEAGVTDGAGTIYVNLEDANEIVVFDSKTLVIKKRFKLSPGEEPTGLAYDKQTHRLFSTCRKSQLMMVMDADDGNVVARLPIGKLTDGAIFDAQSKLVACSNGEGTITIVKELAPDKFEVVDTIVTARGAKTLAFDSKTEHLYTVTAQLGDTPAPTAANPKPRPAIIPGTFMLLEYGKKL</sequence>
<reference evidence="3" key="1">
    <citation type="submission" date="2016-04" db="EMBL/GenBank/DDBJ databases">
        <authorList>
            <person name="Chen L."/>
            <person name="Zhuang W."/>
            <person name="Wang G."/>
        </authorList>
    </citation>
    <scope>NUCLEOTIDE SEQUENCE [LARGE SCALE GENOMIC DNA]</scope>
    <source>
        <strain evidence="3">17621</strain>
    </source>
</reference>
<dbReference type="PANTHER" id="PTHR47197:SF3">
    <property type="entry name" value="DIHYDRO-HEME D1 DEHYDROGENASE"/>
    <property type="match status" value="1"/>
</dbReference>
<feature type="signal peptide" evidence="1">
    <location>
        <begin position="1"/>
        <end position="20"/>
    </location>
</feature>
<name>A0A1V9EA10_9BACT</name>
<dbReference type="RefSeq" id="WP_081203361.1">
    <property type="nucleotide sequence ID" value="NZ_FOCZ01000005.1"/>
</dbReference>
<accession>A0A1V9EA10</accession>
<dbReference type="OrthoDB" id="9803927at2"/>
<evidence type="ECO:0008006" key="4">
    <source>
        <dbReference type="Google" id="ProtNLM"/>
    </source>
</evidence>
<dbReference type="Gene3D" id="2.130.10.10">
    <property type="entry name" value="YVTN repeat-like/Quinoprotein amine dehydrogenase"/>
    <property type="match status" value="2"/>
</dbReference>
<dbReference type="EMBL" id="LVXG01000056">
    <property type="protein sequence ID" value="OQP42950.1"/>
    <property type="molecule type" value="Genomic_DNA"/>
</dbReference>
<comment type="caution">
    <text evidence="2">The sequence shown here is derived from an EMBL/GenBank/DDBJ whole genome shotgun (WGS) entry which is preliminary data.</text>
</comment>
<dbReference type="Proteomes" id="UP000192610">
    <property type="component" value="Unassembled WGS sequence"/>
</dbReference>
<organism evidence="2 3">
    <name type="scientific">Niastella yeongjuensis</name>
    <dbReference type="NCBI Taxonomy" id="354355"/>
    <lineage>
        <taxon>Bacteria</taxon>
        <taxon>Pseudomonadati</taxon>
        <taxon>Bacteroidota</taxon>
        <taxon>Chitinophagia</taxon>
        <taxon>Chitinophagales</taxon>
        <taxon>Chitinophagaceae</taxon>
        <taxon>Niastella</taxon>
    </lineage>
</organism>
<evidence type="ECO:0000256" key="1">
    <source>
        <dbReference type="SAM" id="SignalP"/>
    </source>
</evidence>